<proteinExistence type="predicted"/>
<dbReference type="Pfam" id="PF00535">
    <property type="entry name" value="Glycos_transf_2"/>
    <property type="match status" value="1"/>
</dbReference>
<dbReference type="Proteomes" id="UP000738431">
    <property type="component" value="Chromosome"/>
</dbReference>
<evidence type="ECO:0000259" key="1">
    <source>
        <dbReference type="Pfam" id="PF00535"/>
    </source>
</evidence>
<keyword evidence="3" id="KW-1185">Reference proteome</keyword>
<dbReference type="Gene3D" id="3.90.550.10">
    <property type="entry name" value="Spore Coat Polysaccharide Biosynthesis Protein SpsA, Chain A"/>
    <property type="match status" value="1"/>
</dbReference>
<dbReference type="PANTHER" id="PTHR22916">
    <property type="entry name" value="GLYCOSYLTRANSFERASE"/>
    <property type="match status" value="1"/>
</dbReference>
<dbReference type="EMBL" id="CP139781">
    <property type="protein sequence ID" value="WRQ89310.1"/>
    <property type="molecule type" value="Genomic_DNA"/>
</dbReference>
<dbReference type="RefSeq" id="WP_221029999.1">
    <property type="nucleotide sequence ID" value="NZ_CP139781.1"/>
</dbReference>
<dbReference type="SUPFAM" id="SSF53448">
    <property type="entry name" value="Nucleotide-diphospho-sugar transferases"/>
    <property type="match status" value="1"/>
</dbReference>
<organism evidence="2 3">
    <name type="scientific">Actomonas aquatica</name>
    <dbReference type="NCBI Taxonomy" id="2866162"/>
    <lineage>
        <taxon>Bacteria</taxon>
        <taxon>Pseudomonadati</taxon>
        <taxon>Verrucomicrobiota</taxon>
        <taxon>Opitutia</taxon>
        <taxon>Opitutales</taxon>
        <taxon>Opitutaceae</taxon>
        <taxon>Actomonas</taxon>
    </lineage>
</organism>
<feature type="domain" description="Glycosyltransferase 2-like" evidence="1">
    <location>
        <begin position="8"/>
        <end position="116"/>
    </location>
</feature>
<evidence type="ECO:0000313" key="2">
    <source>
        <dbReference type="EMBL" id="WRQ89310.1"/>
    </source>
</evidence>
<dbReference type="InterPro" id="IPR001173">
    <property type="entry name" value="Glyco_trans_2-like"/>
</dbReference>
<dbReference type="PANTHER" id="PTHR22916:SF3">
    <property type="entry name" value="UDP-GLCNAC:BETAGAL BETA-1,3-N-ACETYLGLUCOSAMINYLTRANSFERASE-LIKE PROTEIN 1"/>
    <property type="match status" value="1"/>
</dbReference>
<keyword evidence="2" id="KW-0808">Transferase</keyword>
<dbReference type="InterPro" id="IPR029044">
    <property type="entry name" value="Nucleotide-diphossugar_trans"/>
</dbReference>
<dbReference type="EC" id="2.4.-.-" evidence="2"/>
<protein>
    <submittedName>
        <fullName evidence="2">Glycosyltransferase family 2 protein</fullName>
        <ecNumber evidence="2">2.4.-.-</ecNumber>
    </submittedName>
</protein>
<name>A0ABZ1CG97_9BACT</name>
<dbReference type="GO" id="GO:0016757">
    <property type="term" value="F:glycosyltransferase activity"/>
    <property type="evidence" value="ECO:0007669"/>
    <property type="project" value="UniProtKB-KW"/>
</dbReference>
<dbReference type="CDD" id="cd00761">
    <property type="entry name" value="Glyco_tranf_GTA_type"/>
    <property type="match status" value="1"/>
</dbReference>
<reference evidence="2 3" key="1">
    <citation type="submission" date="2023-12" db="EMBL/GenBank/DDBJ databases">
        <title>Description of an unclassified Opitutus bacterium of Verrucomicrobiota.</title>
        <authorList>
            <person name="Zhang D.-F."/>
        </authorList>
    </citation>
    <scope>NUCLEOTIDE SEQUENCE [LARGE SCALE GENOMIC DNA]</scope>
    <source>
        <strain evidence="2 3">WL0086</strain>
    </source>
</reference>
<accession>A0ABZ1CG97</accession>
<gene>
    <name evidence="2" type="ORF">K1X11_007810</name>
</gene>
<sequence>MSRPPLLSVCFASYNYGRYLRQCLNGMLMQTFRDFEIVVTEDGSTDESRDILREYEKKDSRIKVNYFPENRGVMPAAQDMLSRVRGKYLYCTAADDFVANKEFFQRAVTALERDERPAGFYGICGIFTDELNKITGGMGTAETVGYNTPRQCCEGFLKCRSVVTSPSAIFRTDWWLGQGGSDIAGMLGTLGSHADYYLNHALAFKHGMFFDKTFFACQRVYEKRTNYSAVVDLWKILDGYAELEKQLRPHCVEYPEQDRDWLHWRAYWAQDAVNKSGHLYQQGMAA</sequence>
<evidence type="ECO:0000313" key="3">
    <source>
        <dbReference type="Proteomes" id="UP000738431"/>
    </source>
</evidence>
<keyword evidence="2" id="KW-0328">Glycosyltransferase</keyword>